<gene>
    <name evidence="2" type="ORF">HAN_1g26</name>
</gene>
<protein>
    <submittedName>
        <fullName evidence="2">Rpf1</fullName>
    </submittedName>
</protein>
<dbReference type="GeneID" id="5739767"/>
<accession>A9BK40</accession>
<dbReference type="InterPro" id="IPR044281">
    <property type="entry name" value="IMP4/RPF1"/>
</dbReference>
<dbReference type="GO" id="GO:0042134">
    <property type="term" value="F:rRNA primary transcript binding"/>
    <property type="evidence" value="ECO:0007669"/>
    <property type="project" value="InterPro"/>
</dbReference>
<geneLocation type="nucleomorph" evidence="2"/>
<dbReference type="InterPro" id="IPR007109">
    <property type="entry name" value="Brix"/>
</dbReference>
<feature type="domain" description="Brix" evidence="1">
    <location>
        <begin position="19"/>
        <end position="202"/>
    </location>
</feature>
<dbReference type="RefSeq" id="XP_001712198.1">
    <property type="nucleotide sequence ID" value="XM_001712146.1"/>
</dbReference>
<dbReference type="AlphaFoldDB" id="A9BK40"/>
<evidence type="ECO:0000259" key="1">
    <source>
        <dbReference type="PROSITE" id="PS50833"/>
    </source>
</evidence>
<dbReference type="Gene3D" id="3.40.50.10480">
    <property type="entry name" value="Probable brix-domain ribosomal biogenesis protein"/>
    <property type="match status" value="1"/>
</dbReference>
<keyword evidence="2" id="KW-0542">Nucleomorph</keyword>
<proteinExistence type="predicted"/>
<dbReference type="SMART" id="SM00879">
    <property type="entry name" value="Brix"/>
    <property type="match status" value="1"/>
</dbReference>
<reference evidence="2 3" key="1">
    <citation type="journal article" date="2007" name="Proc. Natl. Acad. Sci. U.S.A.">
        <title>Nucleomorph genome of Hemiselmis andersenii reveals complete intron loss and compaction as a driver of protein structure and function.</title>
        <authorList>
            <person name="Lane C.E."/>
            <person name="van den Heuvel K."/>
            <person name="Kozera C."/>
            <person name="Curtis B.A."/>
            <person name="Parsons B.J."/>
            <person name="Bowman S."/>
            <person name="Archibald J.M."/>
        </authorList>
    </citation>
    <scope>NUCLEOTIDE SEQUENCE [LARGE SCALE GENOMIC DNA]</scope>
    <source>
        <strain evidence="2 3">CCMP644</strain>
    </source>
</reference>
<sequence length="208" mass="24828">MKVPAKLKLKKINIKKKKTGIGIVISKKPTKRILLMVKDLLYLIPHSKLFKKKNFKLQDIISYLKLHNFKNILFVKNEKKGSVFLWQLQLNLKISILYKIVYFLPKKNILNNSSRSFHNPEIIFKNFKGNIGKSLCFLLKSLFSNYPDFKGRQVFSFFFFQKFIIFRFHRYIFSSTSKDVKLQEIGPRFTFLFYKMFKNIPKSFLGNF</sequence>
<dbReference type="GO" id="GO:0000460">
    <property type="term" value="P:maturation of 5.8S rRNA"/>
    <property type="evidence" value="ECO:0007669"/>
    <property type="project" value="TreeGrafter"/>
</dbReference>
<dbReference type="PANTHER" id="PTHR22734">
    <property type="entry name" value="U3 SMALL NUCLEOLAR RIBONUCLEOPROTEIN PROTEIN IMP4"/>
    <property type="match status" value="1"/>
</dbReference>
<evidence type="ECO:0000313" key="3">
    <source>
        <dbReference type="Proteomes" id="UP000243127"/>
    </source>
</evidence>
<evidence type="ECO:0000313" key="2">
    <source>
        <dbReference type="EMBL" id="ABW97873.1"/>
    </source>
</evidence>
<dbReference type="GO" id="GO:0005730">
    <property type="term" value="C:nucleolus"/>
    <property type="evidence" value="ECO:0007669"/>
    <property type="project" value="TreeGrafter"/>
</dbReference>
<dbReference type="SUPFAM" id="SSF52954">
    <property type="entry name" value="Class II aaRS ABD-related"/>
    <property type="match status" value="1"/>
</dbReference>
<name>A9BK40_HEMAN</name>
<dbReference type="PROSITE" id="PS50833">
    <property type="entry name" value="BRIX"/>
    <property type="match status" value="1"/>
</dbReference>
<dbReference type="PANTHER" id="PTHR22734:SF3">
    <property type="entry name" value="RIBOSOME PRODUCTION FACTOR 1"/>
    <property type="match status" value="1"/>
</dbReference>
<dbReference type="Pfam" id="PF04427">
    <property type="entry name" value="Brix"/>
    <property type="match status" value="1"/>
</dbReference>
<dbReference type="GO" id="GO:0030687">
    <property type="term" value="C:preribosome, large subunit precursor"/>
    <property type="evidence" value="ECO:0007669"/>
    <property type="project" value="TreeGrafter"/>
</dbReference>
<dbReference type="EMBL" id="CP000881">
    <property type="protein sequence ID" value="ABW97873.1"/>
    <property type="molecule type" value="Genomic_DNA"/>
</dbReference>
<dbReference type="Proteomes" id="UP000243127">
    <property type="component" value="Nucleomorph 1"/>
</dbReference>
<dbReference type="GO" id="GO:0000470">
    <property type="term" value="P:maturation of LSU-rRNA"/>
    <property type="evidence" value="ECO:0007669"/>
    <property type="project" value="TreeGrafter"/>
</dbReference>
<organism evidence="2 3">
    <name type="scientific">Hemiselmis andersenii</name>
    <name type="common">Cryptophyte alga</name>
    <dbReference type="NCBI Taxonomy" id="464988"/>
    <lineage>
        <taxon>Eukaryota</taxon>
        <taxon>Cryptophyceae</taxon>
        <taxon>Cryptomonadales</taxon>
        <taxon>Hemiselmidaceae</taxon>
        <taxon>Hemiselmis</taxon>
    </lineage>
</organism>